<evidence type="ECO:0000256" key="1">
    <source>
        <dbReference type="RuleBase" id="RU362001"/>
    </source>
</evidence>
<keyword evidence="3" id="KW-1185">Reference proteome</keyword>
<reference evidence="2 3" key="1">
    <citation type="submission" date="2019-06" db="EMBL/GenBank/DDBJ databases">
        <authorList>
            <person name="Li F."/>
        </authorList>
    </citation>
    <scope>NUCLEOTIDE SEQUENCE [LARGE SCALE GENOMIC DNA]</scope>
    <source>
        <strain evidence="2 3">10F1D-1</strain>
    </source>
</reference>
<dbReference type="Pfam" id="PF06013">
    <property type="entry name" value="WXG100"/>
    <property type="match status" value="1"/>
</dbReference>
<dbReference type="NCBIfam" id="TIGR03930">
    <property type="entry name" value="WXG100_ESAT6"/>
    <property type="match status" value="1"/>
</dbReference>
<comment type="caution">
    <text evidence="2">The sequence shown here is derived from an EMBL/GenBank/DDBJ whole genome shotgun (WGS) entry which is preliminary data.</text>
</comment>
<dbReference type="RefSeq" id="WP_141162919.1">
    <property type="nucleotide sequence ID" value="NZ_VHQG01000002.1"/>
</dbReference>
<dbReference type="SUPFAM" id="SSF140453">
    <property type="entry name" value="EsxAB dimer-like"/>
    <property type="match status" value="1"/>
</dbReference>
<dbReference type="Proteomes" id="UP000316252">
    <property type="component" value="Unassembled WGS sequence"/>
</dbReference>
<evidence type="ECO:0000313" key="2">
    <source>
        <dbReference type="EMBL" id="TPW75559.1"/>
    </source>
</evidence>
<comment type="similarity">
    <text evidence="1">Belongs to the WXG100 family.</text>
</comment>
<proteinExistence type="inferred from homology"/>
<dbReference type="InterPro" id="IPR010310">
    <property type="entry name" value="T7SS_ESAT-6-like"/>
</dbReference>
<organism evidence="2 3">
    <name type="scientific">Schumannella soli</name>
    <dbReference type="NCBI Taxonomy" id="2590779"/>
    <lineage>
        <taxon>Bacteria</taxon>
        <taxon>Bacillati</taxon>
        <taxon>Actinomycetota</taxon>
        <taxon>Actinomycetes</taxon>
        <taxon>Micrococcales</taxon>
        <taxon>Microbacteriaceae</taxon>
        <taxon>Schumannella</taxon>
    </lineage>
</organism>
<dbReference type="OrthoDB" id="4231069at2"/>
<gene>
    <name evidence="2" type="ORF">FJ657_06630</name>
</gene>
<dbReference type="InterPro" id="IPR036689">
    <property type="entry name" value="ESAT-6-like_sf"/>
</dbReference>
<dbReference type="EMBL" id="VHQG01000002">
    <property type="protein sequence ID" value="TPW75559.1"/>
    <property type="molecule type" value="Genomic_DNA"/>
</dbReference>
<evidence type="ECO:0000313" key="3">
    <source>
        <dbReference type="Proteomes" id="UP000316252"/>
    </source>
</evidence>
<sequence length="95" mass="10433">MATYTVDSDMVQQTATAVRSAIDRIRGDVDSLNSRVIELQRSWTGAASTSFASAAQDWRTAQTGVQNSLQKLSQALDIAGRSYEEAESATQRMFR</sequence>
<accession>A0A506Y535</accession>
<dbReference type="Gene3D" id="1.10.287.1060">
    <property type="entry name" value="ESAT-6-like"/>
    <property type="match status" value="1"/>
</dbReference>
<dbReference type="AlphaFoldDB" id="A0A506Y535"/>
<name>A0A506Y535_9MICO</name>
<protein>
    <recommendedName>
        <fullName evidence="1">ESAT-6-like protein</fullName>
    </recommendedName>
</protein>